<dbReference type="KEGG" id="pmes:FX988_02709"/>
<dbReference type="Proteomes" id="UP000464524">
    <property type="component" value="Chromosome"/>
</dbReference>
<evidence type="ECO:0000313" key="2">
    <source>
        <dbReference type="Proteomes" id="UP000464524"/>
    </source>
</evidence>
<evidence type="ECO:0000313" key="1">
    <source>
        <dbReference type="EMBL" id="QHJ12452.1"/>
    </source>
</evidence>
<protein>
    <recommendedName>
        <fullName evidence="3">Transmembrane cytochrome oxidase associated protein</fullName>
    </recommendedName>
</protein>
<accession>A0A857JM86</accession>
<keyword evidence="2" id="KW-1185">Reference proteome</keyword>
<evidence type="ECO:0008006" key="3">
    <source>
        <dbReference type="Google" id="ProtNLM"/>
    </source>
</evidence>
<proteinExistence type="predicted"/>
<gene>
    <name evidence="1" type="ORF">FX988_02709</name>
</gene>
<sequence>MNKTNNKRLIITLALVFILPVVLAKLALDNNWFNKAATNKGELLSPTLDMTAIQDQAAEPKWQLLYVLPSQCTVECENALYSVEQVWTALGKEHDRVRATVISTPESDATIIQRLNEKNTVKLLKTNAENVNNVFQGESVNAIFIADTLNNVILRYPLQVEQQQAILHSRDILSDLRKLLKLSRIG</sequence>
<dbReference type="OrthoDB" id="9785445at2"/>
<organism evidence="1 2">
    <name type="scientific">Paraglaciecola mesophila</name>
    <dbReference type="NCBI Taxonomy" id="197222"/>
    <lineage>
        <taxon>Bacteria</taxon>
        <taxon>Pseudomonadati</taxon>
        <taxon>Pseudomonadota</taxon>
        <taxon>Gammaproteobacteria</taxon>
        <taxon>Alteromonadales</taxon>
        <taxon>Alteromonadaceae</taxon>
        <taxon>Paraglaciecola</taxon>
    </lineage>
</organism>
<dbReference type="EMBL" id="CP047656">
    <property type="protein sequence ID" value="QHJ12452.1"/>
    <property type="molecule type" value="Genomic_DNA"/>
</dbReference>
<reference evidence="1 2" key="1">
    <citation type="submission" date="2019-12" db="EMBL/GenBank/DDBJ databases">
        <title>Genome sequencing and assembly of endphytes of Porphyra tenera.</title>
        <authorList>
            <person name="Park J.M."/>
            <person name="Shin R."/>
            <person name="Jo S.H."/>
        </authorList>
    </citation>
    <scope>NUCLEOTIDE SEQUENCE [LARGE SCALE GENOMIC DNA]</scope>
    <source>
        <strain evidence="1 2">GPM4</strain>
    </source>
</reference>
<dbReference type="RefSeq" id="WP_160180533.1">
    <property type="nucleotide sequence ID" value="NZ_CP047656.1"/>
</dbReference>
<name>A0A857JM86_9ALTE</name>
<dbReference type="AlphaFoldDB" id="A0A857JM86"/>